<dbReference type="GeneTree" id="ENSGT01030000234641"/>
<dbReference type="InterPro" id="IPR004686">
    <property type="entry name" value="Mtc"/>
</dbReference>
<dbReference type="GO" id="GO:0045333">
    <property type="term" value="P:cellular respiration"/>
    <property type="evidence" value="ECO:0007669"/>
    <property type="project" value="Ensembl"/>
</dbReference>
<keyword evidence="5" id="KW-0029">Amino-acid transport</keyword>
<evidence type="ECO:0000256" key="4">
    <source>
        <dbReference type="ARBA" id="ARBA00022692"/>
    </source>
</evidence>
<dbReference type="Proteomes" id="UP000694402">
    <property type="component" value="Unassembled WGS sequence"/>
</dbReference>
<reference evidence="10" key="1">
    <citation type="submission" date="2025-08" db="UniProtKB">
        <authorList>
            <consortium name="Ensembl"/>
        </authorList>
    </citation>
    <scope>IDENTIFICATION</scope>
</reference>
<dbReference type="GO" id="GO:0015075">
    <property type="term" value="F:monoatomic ion transmembrane transporter activity"/>
    <property type="evidence" value="ECO:0007669"/>
    <property type="project" value="InterPro"/>
</dbReference>
<comment type="subcellular location">
    <subcellularLocation>
        <location evidence="1">Mitochondrion membrane</location>
        <topology evidence="1">Multi-pass membrane protein</topology>
    </subcellularLocation>
</comment>
<dbReference type="Pfam" id="PF03820">
    <property type="entry name" value="SFXNs"/>
    <property type="match status" value="1"/>
</dbReference>
<dbReference type="AlphaFoldDB" id="A0A8C8CWP1"/>
<evidence type="ECO:0000256" key="3">
    <source>
        <dbReference type="ARBA" id="ARBA00022448"/>
    </source>
</evidence>
<reference evidence="10" key="2">
    <citation type="submission" date="2025-09" db="UniProtKB">
        <authorList>
            <consortium name="Ensembl"/>
        </authorList>
    </citation>
    <scope>IDENTIFICATION</scope>
</reference>
<keyword evidence="8 9" id="KW-0472">Membrane</keyword>
<evidence type="ECO:0000256" key="7">
    <source>
        <dbReference type="ARBA" id="ARBA00023128"/>
    </source>
</evidence>
<protein>
    <submittedName>
        <fullName evidence="10">Sideroflexin 4</fullName>
    </submittedName>
</protein>
<evidence type="ECO:0000256" key="6">
    <source>
        <dbReference type="ARBA" id="ARBA00022989"/>
    </source>
</evidence>
<dbReference type="GO" id="GO:0005743">
    <property type="term" value="C:mitochondrial inner membrane"/>
    <property type="evidence" value="ECO:0007669"/>
    <property type="project" value="TreeGrafter"/>
</dbReference>
<dbReference type="GO" id="GO:0006865">
    <property type="term" value="P:amino acid transport"/>
    <property type="evidence" value="ECO:0007669"/>
    <property type="project" value="UniProtKB-KW"/>
</dbReference>
<dbReference type="GO" id="GO:1990542">
    <property type="term" value="P:mitochondrial transmembrane transport"/>
    <property type="evidence" value="ECO:0007669"/>
    <property type="project" value="TreeGrafter"/>
</dbReference>
<evidence type="ECO:0000256" key="9">
    <source>
        <dbReference type="SAM" id="Phobius"/>
    </source>
</evidence>
<dbReference type="GO" id="GO:0030218">
    <property type="term" value="P:erythrocyte differentiation"/>
    <property type="evidence" value="ECO:0007669"/>
    <property type="project" value="Ensembl"/>
</dbReference>
<feature type="transmembrane region" description="Helical" evidence="9">
    <location>
        <begin position="23"/>
        <end position="44"/>
    </location>
</feature>
<dbReference type="PANTHER" id="PTHR11153">
    <property type="entry name" value="SIDEROFLEXIN"/>
    <property type="match status" value="1"/>
</dbReference>
<evidence type="ECO:0000256" key="8">
    <source>
        <dbReference type="ARBA" id="ARBA00023136"/>
    </source>
</evidence>
<feature type="transmembrane region" description="Helical" evidence="9">
    <location>
        <begin position="121"/>
        <end position="141"/>
    </location>
</feature>
<proteinExistence type="inferred from homology"/>
<gene>
    <name evidence="10" type="primary">sfxn4</name>
</gene>
<organism evidence="10 11">
    <name type="scientific">Oncorhynchus tshawytscha</name>
    <name type="common">Chinook salmon</name>
    <name type="synonym">Salmo tshawytscha</name>
    <dbReference type="NCBI Taxonomy" id="74940"/>
    <lineage>
        <taxon>Eukaryota</taxon>
        <taxon>Metazoa</taxon>
        <taxon>Chordata</taxon>
        <taxon>Craniata</taxon>
        <taxon>Vertebrata</taxon>
        <taxon>Euteleostomi</taxon>
        <taxon>Actinopterygii</taxon>
        <taxon>Neopterygii</taxon>
        <taxon>Teleostei</taxon>
        <taxon>Protacanthopterygii</taxon>
        <taxon>Salmoniformes</taxon>
        <taxon>Salmonidae</taxon>
        <taxon>Salmoninae</taxon>
        <taxon>Oncorhynchus</taxon>
    </lineage>
</organism>
<keyword evidence="3" id="KW-0813">Transport</keyword>
<keyword evidence="7" id="KW-0496">Mitochondrion</keyword>
<evidence type="ECO:0000256" key="5">
    <source>
        <dbReference type="ARBA" id="ARBA00022970"/>
    </source>
</evidence>
<feature type="transmembrane region" description="Helical" evidence="9">
    <location>
        <begin position="153"/>
        <end position="175"/>
    </location>
</feature>
<keyword evidence="6 9" id="KW-1133">Transmembrane helix</keyword>
<keyword evidence="11" id="KW-1185">Reference proteome</keyword>
<accession>A0A8C8CWP1</accession>
<evidence type="ECO:0000256" key="2">
    <source>
        <dbReference type="ARBA" id="ARBA00005974"/>
    </source>
</evidence>
<feature type="transmembrane region" description="Helical" evidence="9">
    <location>
        <begin position="242"/>
        <end position="266"/>
    </location>
</feature>
<name>A0A8C8CWP1_ONCTS</name>
<sequence>MDEKCAFQTKTFLRDPKLLNGSVHYGLIMEFILISSKVLIYLFLQSSVHAGTGAILPAVFRPQAFLPISAPLVVASFLPHSGVKPALFWQFLLQSYSAGFNHANRNASSDKGIKTSLKQGLLIVGSVAYATCAGAIPQIVIQRLSMSSPAVQMFFRSVLPIPLSASLAYFNVVIVRSEESENGIQVFDSNGNSVGISQAAGAKAVRETALSRAALLGTTAAVPNLLIFLLQKARFLQRSPLLVAPIRHISTAIVLGLMIPVSFSLYPQLGTIKKEKLEKELETAAGGGFLYLYSGYVVPGTAELAEHKGVQALAVLCETALTEQDLPELSTD</sequence>
<dbReference type="PANTHER" id="PTHR11153:SF3">
    <property type="entry name" value="SIDEROFLEXIN-4"/>
    <property type="match status" value="1"/>
</dbReference>
<feature type="transmembrane region" description="Helical" evidence="9">
    <location>
        <begin position="213"/>
        <end position="230"/>
    </location>
</feature>
<evidence type="ECO:0000313" key="11">
    <source>
        <dbReference type="Proteomes" id="UP000694402"/>
    </source>
</evidence>
<comment type="similarity">
    <text evidence="2">Belongs to the sideroflexin family.</text>
</comment>
<dbReference type="Ensembl" id="ENSOTST00005019799.2">
    <property type="protein sequence ID" value="ENSOTSP00005018183.2"/>
    <property type="gene ID" value="ENSOTSG00005008922.2"/>
</dbReference>
<keyword evidence="4 9" id="KW-0812">Transmembrane</keyword>
<evidence type="ECO:0000313" key="10">
    <source>
        <dbReference type="Ensembl" id="ENSOTSP00005018183.2"/>
    </source>
</evidence>
<evidence type="ECO:0000256" key="1">
    <source>
        <dbReference type="ARBA" id="ARBA00004225"/>
    </source>
</evidence>